<name>A0A0F9H902_9ZZZZ</name>
<reference evidence="2" key="1">
    <citation type="journal article" date="2015" name="Nature">
        <title>Complex archaea that bridge the gap between prokaryotes and eukaryotes.</title>
        <authorList>
            <person name="Spang A."/>
            <person name="Saw J.H."/>
            <person name="Jorgensen S.L."/>
            <person name="Zaremba-Niedzwiedzka K."/>
            <person name="Martijn J."/>
            <person name="Lind A.E."/>
            <person name="van Eijk R."/>
            <person name="Schleper C."/>
            <person name="Guy L."/>
            <person name="Ettema T.J."/>
        </authorList>
    </citation>
    <scope>NUCLEOTIDE SEQUENCE</scope>
</reference>
<organism evidence="2">
    <name type="scientific">marine sediment metagenome</name>
    <dbReference type="NCBI Taxonomy" id="412755"/>
    <lineage>
        <taxon>unclassified sequences</taxon>
        <taxon>metagenomes</taxon>
        <taxon>ecological metagenomes</taxon>
    </lineage>
</organism>
<accession>A0A0F9H902</accession>
<feature type="coiled-coil region" evidence="1">
    <location>
        <begin position="30"/>
        <end position="57"/>
    </location>
</feature>
<evidence type="ECO:0000256" key="1">
    <source>
        <dbReference type="SAM" id="Coils"/>
    </source>
</evidence>
<sequence>MEVLKGEGMDTKQLRKAGIAVFLATDEKVAQDISDKLNSAASEIDRLRTELMVAECQLEKIKQ</sequence>
<protein>
    <submittedName>
        <fullName evidence="2">Uncharacterized protein</fullName>
    </submittedName>
</protein>
<comment type="caution">
    <text evidence="2">The sequence shown here is derived from an EMBL/GenBank/DDBJ whole genome shotgun (WGS) entry which is preliminary data.</text>
</comment>
<keyword evidence="1" id="KW-0175">Coiled coil</keyword>
<dbReference type="AlphaFoldDB" id="A0A0F9H902"/>
<dbReference type="EMBL" id="LAZR01015731">
    <property type="protein sequence ID" value="KKM07609.1"/>
    <property type="molecule type" value="Genomic_DNA"/>
</dbReference>
<gene>
    <name evidence="2" type="ORF">LCGC14_1732220</name>
</gene>
<proteinExistence type="predicted"/>
<evidence type="ECO:0000313" key="2">
    <source>
        <dbReference type="EMBL" id="KKM07609.1"/>
    </source>
</evidence>